<evidence type="ECO:0000313" key="11">
    <source>
        <dbReference type="Proteomes" id="UP000030832"/>
    </source>
</evidence>
<dbReference type="Pfam" id="PF01261">
    <property type="entry name" value="AP_endonuc_2"/>
    <property type="match status" value="1"/>
</dbReference>
<dbReference type="PROSITE" id="PS00730">
    <property type="entry name" value="AP_NUCLEASE_F2_2"/>
    <property type="match status" value="1"/>
</dbReference>
<dbReference type="OrthoDB" id="9805666at2"/>
<name>A0A0B0IET7_9BACI</name>
<dbReference type="PANTHER" id="PTHR21445:SF0">
    <property type="entry name" value="APURINIC-APYRIMIDINIC ENDONUCLEASE"/>
    <property type="match status" value="1"/>
</dbReference>
<evidence type="ECO:0000256" key="7">
    <source>
        <dbReference type="ARBA" id="ARBA00022833"/>
    </source>
</evidence>
<organism evidence="10 11">
    <name type="scientific">Halalkalibacter okhensis</name>
    <dbReference type="NCBI Taxonomy" id="333138"/>
    <lineage>
        <taxon>Bacteria</taxon>
        <taxon>Bacillati</taxon>
        <taxon>Bacillota</taxon>
        <taxon>Bacilli</taxon>
        <taxon>Bacillales</taxon>
        <taxon>Bacillaceae</taxon>
        <taxon>Halalkalibacter</taxon>
    </lineage>
</organism>
<feature type="domain" description="Xylose isomerase-like TIM barrel" evidence="9">
    <location>
        <begin position="20"/>
        <end position="273"/>
    </location>
</feature>
<keyword evidence="4" id="KW-0479">Metal-binding</keyword>
<dbReference type="GO" id="GO:0003906">
    <property type="term" value="F:DNA-(apurinic or apyrimidinic site) endonuclease activity"/>
    <property type="evidence" value="ECO:0007669"/>
    <property type="project" value="TreeGrafter"/>
</dbReference>
<dbReference type="GO" id="GO:0008270">
    <property type="term" value="F:zinc ion binding"/>
    <property type="evidence" value="ECO:0007669"/>
    <property type="project" value="InterPro"/>
</dbReference>
<dbReference type="STRING" id="333138.LQ50_22835"/>
<dbReference type="Proteomes" id="UP000030832">
    <property type="component" value="Unassembled WGS sequence"/>
</dbReference>
<evidence type="ECO:0000256" key="5">
    <source>
        <dbReference type="ARBA" id="ARBA00022763"/>
    </source>
</evidence>
<evidence type="ECO:0000256" key="6">
    <source>
        <dbReference type="ARBA" id="ARBA00022801"/>
    </source>
</evidence>
<accession>A0A0B0IET7</accession>
<keyword evidence="8" id="KW-0234">DNA repair</keyword>
<reference evidence="10 11" key="1">
    <citation type="submission" date="2014-09" db="EMBL/GenBank/DDBJ databases">
        <title>Genome sequencing and annotation of Bacillus Okhensis strain Kh10-101T.</title>
        <authorList>
            <person name="Prakash J.S."/>
        </authorList>
    </citation>
    <scope>NUCLEOTIDE SEQUENCE [LARGE SCALE GENOMIC DNA]</scope>
    <source>
        <strain evidence="11">Kh10-101T</strain>
    </source>
</reference>
<comment type="cofactor">
    <cofactor evidence="1">
        <name>Zn(2+)</name>
        <dbReference type="ChEBI" id="CHEBI:29105"/>
    </cofactor>
</comment>
<dbReference type="InterPro" id="IPR018246">
    <property type="entry name" value="AP_endonuc_F2_Zn_BS"/>
</dbReference>
<keyword evidence="7" id="KW-0862">Zinc</keyword>
<evidence type="ECO:0000259" key="9">
    <source>
        <dbReference type="Pfam" id="PF01261"/>
    </source>
</evidence>
<dbReference type="GO" id="GO:0006284">
    <property type="term" value="P:base-excision repair"/>
    <property type="evidence" value="ECO:0007669"/>
    <property type="project" value="TreeGrafter"/>
</dbReference>
<keyword evidence="5" id="KW-0227">DNA damage</keyword>
<dbReference type="PANTHER" id="PTHR21445">
    <property type="entry name" value="ENDONUCLEASE IV ENDODEOXYRIBONUCLEASE IV"/>
    <property type="match status" value="1"/>
</dbReference>
<dbReference type="GO" id="GO:0008081">
    <property type="term" value="F:phosphoric diester hydrolase activity"/>
    <property type="evidence" value="ECO:0007669"/>
    <property type="project" value="TreeGrafter"/>
</dbReference>
<comment type="caution">
    <text evidence="10">The sequence shown here is derived from an EMBL/GenBank/DDBJ whole genome shotgun (WGS) entry which is preliminary data.</text>
</comment>
<protein>
    <submittedName>
        <fullName evidence="10">Endonuclease IV</fullName>
    </submittedName>
</protein>
<dbReference type="SMART" id="SM00518">
    <property type="entry name" value="AP2Ec"/>
    <property type="match status" value="1"/>
</dbReference>
<keyword evidence="11" id="KW-1185">Reference proteome</keyword>
<proteinExistence type="inferred from homology"/>
<comment type="similarity">
    <text evidence="2">Belongs to the AP endonuclease 2 family.</text>
</comment>
<evidence type="ECO:0000256" key="8">
    <source>
        <dbReference type="ARBA" id="ARBA00023204"/>
    </source>
</evidence>
<keyword evidence="10" id="KW-0255">Endonuclease</keyword>
<dbReference type="InterPro" id="IPR036237">
    <property type="entry name" value="Xyl_isomerase-like_sf"/>
</dbReference>
<keyword evidence="3" id="KW-0540">Nuclease</keyword>
<dbReference type="Gene3D" id="3.20.20.150">
    <property type="entry name" value="Divalent-metal-dependent TIM barrel enzymes"/>
    <property type="match status" value="1"/>
</dbReference>
<evidence type="ECO:0000256" key="2">
    <source>
        <dbReference type="ARBA" id="ARBA00005340"/>
    </source>
</evidence>
<dbReference type="AlphaFoldDB" id="A0A0B0IET7"/>
<dbReference type="NCBIfam" id="TIGR00587">
    <property type="entry name" value="nfo"/>
    <property type="match status" value="1"/>
</dbReference>
<keyword evidence="6" id="KW-0378">Hydrolase</keyword>
<dbReference type="InterPro" id="IPR001719">
    <property type="entry name" value="AP_endonuc_2"/>
</dbReference>
<evidence type="ECO:0000256" key="4">
    <source>
        <dbReference type="ARBA" id="ARBA00022723"/>
    </source>
</evidence>
<dbReference type="GO" id="GO:0003677">
    <property type="term" value="F:DNA binding"/>
    <property type="evidence" value="ECO:0007669"/>
    <property type="project" value="InterPro"/>
</dbReference>
<evidence type="ECO:0000256" key="3">
    <source>
        <dbReference type="ARBA" id="ARBA00022722"/>
    </source>
</evidence>
<gene>
    <name evidence="10" type="ORF">LQ50_22835</name>
</gene>
<dbReference type="RefSeq" id="WP_034633369.1">
    <property type="nucleotide sequence ID" value="NZ_JRJU01000048.1"/>
</dbReference>
<dbReference type="InterPro" id="IPR013022">
    <property type="entry name" value="Xyl_isomerase-like_TIM-brl"/>
</dbReference>
<dbReference type="EMBL" id="JRJU01000048">
    <property type="protein sequence ID" value="KHF38191.1"/>
    <property type="molecule type" value="Genomic_DNA"/>
</dbReference>
<sequence>MYFGSHVSIRNGYYAAAKTAYDLGGTAFQFFPKNPRSITVKDYNIDDAHQCATFCSKHNIRSIIHTPYPTKLIPEDINLEKKIVQSLVNDLEIAEACGAIGVVVHFGTTKKVPILEGYKKMIDMLNQVLSQFSGNAQLLIENNAGAGSDMGITFEELSQVRQLTDYPEQIGFCFDTCHAYASGLWNGNDWNEIEEKGMELDYFPHLKAIHFNNSKYPFSARKDRHANLLSGHLKAEQLIELLTSSVLTNIPFIVETPKDEGFTHQTEIQWMREKAVLL</sequence>
<dbReference type="PROSITE" id="PS51432">
    <property type="entry name" value="AP_NUCLEASE_F2_4"/>
    <property type="match status" value="1"/>
</dbReference>
<dbReference type="SUPFAM" id="SSF51658">
    <property type="entry name" value="Xylose isomerase-like"/>
    <property type="match status" value="1"/>
</dbReference>
<evidence type="ECO:0000256" key="1">
    <source>
        <dbReference type="ARBA" id="ARBA00001947"/>
    </source>
</evidence>
<evidence type="ECO:0000313" key="10">
    <source>
        <dbReference type="EMBL" id="KHF38191.1"/>
    </source>
</evidence>
<dbReference type="eggNOG" id="COG0648">
    <property type="taxonomic scope" value="Bacteria"/>
</dbReference>